<organism evidence="2 3">
    <name type="scientific">Lepraria finkii</name>
    <dbReference type="NCBI Taxonomy" id="1340010"/>
    <lineage>
        <taxon>Eukaryota</taxon>
        <taxon>Fungi</taxon>
        <taxon>Dikarya</taxon>
        <taxon>Ascomycota</taxon>
        <taxon>Pezizomycotina</taxon>
        <taxon>Lecanoromycetes</taxon>
        <taxon>OSLEUM clade</taxon>
        <taxon>Lecanoromycetidae</taxon>
        <taxon>Lecanorales</taxon>
        <taxon>Lecanorineae</taxon>
        <taxon>Stereocaulaceae</taxon>
        <taxon>Lepraria</taxon>
    </lineage>
</organism>
<keyword evidence="1" id="KW-0732">Signal</keyword>
<evidence type="ECO:0000313" key="3">
    <source>
        <dbReference type="Proteomes" id="UP001590951"/>
    </source>
</evidence>
<sequence>MPSHQMLYKALIFNAVLLFFGFVLHATASPLAEASLQSRTLGKRYEGAPSGKLGDGGPDTSDYQSDSDIAAAYVAPNGAFVFFSGILDSQAPYQFSQTLSPPGSILRGAFTKGFVTRGKPQRSLQWFQDFWTARPDILLTRLLRLAPYPVPGGILGRRDADSSLVKRDNQYCADWQGDQEDPADPDSTPGVGLGYYPGNCGVHVVQYQKNEGAPDSTGGTSNYRFDILIKDDQGELVGELDYADAPGGQGVDVDSALPEVLIVTAQNVDSDPVQFAYAGQSWDSNSGQCSVGGYDSGSRQIDCGFTC</sequence>
<evidence type="ECO:0000313" key="2">
    <source>
        <dbReference type="EMBL" id="KAL2055058.1"/>
    </source>
</evidence>
<keyword evidence="3" id="KW-1185">Reference proteome</keyword>
<dbReference type="EMBL" id="JBHFEH010000013">
    <property type="protein sequence ID" value="KAL2055058.1"/>
    <property type="molecule type" value="Genomic_DNA"/>
</dbReference>
<accession>A0ABR4BGK3</accession>
<reference evidence="2 3" key="1">
    <citation type="submission" date="2024-09" db="EMBL/GenBank/DDBJ databases">
        <title>Rethinking Asexuality: The Enigmatic Case of Functional Sexual Genes in Lepraria (Stereocaulaceae).</title>
        <authorList>
            <person name="Doellman M."/>
            <person name="Sun Y."/>
            <person name="Barcenas-Pena A."/>
            <person name="Lumbsch H.T."/>
            <person name="Grewe F."/>
        </authorList>
    </citation>
    <scope>NUCLEOTIDE SEQUENCE [LARGE SCALE GENOMIC DNA]</scope>
    <source>
        <strain evidence="2 3">Grewe 0041</strain>
    </source>
</reference>
<dbReference type="Proteomes" id="UP001590951">
    <property type="component" value="Unassembled WGS sequence"/>
</dbReference>
<name>A0ABR4BGK3_9LECA</name>
<protein>
    <submittedName>
        <fullName evidence="2">Uncharacterized protein</fullName>
    </submittedName>
</protein>
<feature type="signal peptide" evidence="1">
    <location>
        <begin position="1"/>
        <end position="28"/>
    </location>
</feature>
<proteinExistence type="predicted"/>
<comment type="caution">
    <text evidence="2">The sequence shown here is derived from an EMBL/GenBank/DDBJ whole genome shotgun (WGS) entry which is preliminary data.</text>
</comment>
<gene>
    <name evidence="2" type="ORF">ABVK25_004880</name>
</gene>
<evidence type="ECO:0000256" key="1">
    <source>
        <dbReference type="SAM" id="SignalP"/>
    </source>
</evidence>
<feature type="chain" id="PRO_5047522877" evidence="1">
    <location>
        <begin position="29"/>
        <end position="307"/>
    </location>
</feature>